<keyword evidence="7" id="KW-1185">Reference proteome</keyword>
<feature type="compositionally biased region" description="Acidic residues" evidence="4">
    <location>
        <begin position="367"/>
        <end position="403"/>
    </location>
</feature>
<dbReference type="InterPro" id="IPR013932">
    <property type="entry name" value="TATA-bd_TIP120"/>
</dbReference>
<organism evidence="6 7">
    <name type="scientific">Stereocaulon virgatum</name>
    <dbReference type="NCBI Taxonomy" id="373712"/>
    <lineage>
        <taxon>Eukaryota</taxon>
        <taxon>Fungi</taxon>
        <taxon>Dikarya</taxon>
        <taxon>Ascomycota</taxon>
        <taxon>Pezizomycotina</taxon>
        <taxon>Lecanoromycetes</taxon>
        <taxon>OSLEUM clade</taxon>
        <taxon>Lecanoromycetidae</taxon>
        <taxon>Lecanorales</taxon>
        <taxon>Lecanorineae</taxon>
        <taxon>Stereocaulaceae</taxon>
        <taxon>Stereocaulon</taxon>
    </lineage>
</organism>
<accession>A0ABR4ARK2</accession>
<feature type="domain" description="TATA-binding protein interacting (TIP20)" evidence="5">
    <location>
        <begin position="1162"/>
        <end position="1331"/>
    </location>
</feature>
<proteinExistence type="inferred from homology"/>
<dbReference type="EMBL" id="JBEFKJ010000001">
    <property type="protein sequence ID" value="KAL2048328.1"/>
    <property type="molecule type" value="Genomic_DNA"/>
</dbReference>
<evidence type="ECO:0000313" key="7">
    <source>
        <dbReference type="Proteomes" id="UP001590950"/>
    </source>
</evidence>
<evidence type="ECO:0000256" key="1">
    <source>
        <dbReference type="ARBA" id="ARBA00007657"/>
    </source>
</evidence>
<evidence type="ECO:0000259" key="5">
    <source>
        <dbReference type="Pfam" id="PF08623"/>
    </source>
</evidence>
<dbReference type="PANTHER" id="PTHR12696">
    <property type="entry name" value="TIP120"/>
    <property type="match status" value="1"/>
</dbReference>
<reference evidence="6 7" key="1">
    <citation type="submission" date="2024-09" db="EMBL/GenBank/DDBJ databases">
        <title>Rethinking Asexuality: The Enigmatic Case of Functional Sexual Genes in Lepraria (Stereocaulaceae).</title>
        <authorList>
            <person name="Doellman M."/>
            <person name="Sun Y."/>
            <person name="Barcenas-Pena A."/>
            <person name="Lumbsch H.T."/>
            <person name="Grewe F."/>
        </authorList>
    </citation>
    <scope>NUCLEOTIDE SEQUENCE [LARGE SCALE GENOMIC DNA]</scope>
    <source>
        <strain evidence="6 7">Mercado 3170</strain>
    </source>
</reference>
<dbReference type="SUPFAM" id="SSF48371">
    <property type="entry name" value="ARM repeat"/>
    <property type="match status" value="1"/>
</dbReference>
<keyword evidence="2" id="KW-0677">Repeat</keyword>
<dbReference type="InterPro" id="IPR039852">
    <property type="entry name" value="CAND1/CAND2"/>
</dbReference>
<evidence type="ECO:0000313" key="6">
    <source>
        <dbReference type="EMBL" id="KAL2048328.1"/>
    </source>
</evidence>
<evidence type="ECO:0000256" key="3">
    <source>
        <dbReference type="ARBA" id="ARBA00022786"/>
    </source>
</evidence>
<dbReference type="InterPro" id="IPR016024">
    <property type="entry name" value="ARM-type_fold"/>
</dbReference>
<name>A0ABR4ARK2_9LECA</name>
<protein>
    <recommendedName>
        <fullName evidence="5">TATA-binding protein interacting (TIP20) domain-containing protein</fullName>
    </recommendedName>
</protein>
<comment type="similarity">
    <text evidence="1">Belongs to the CAND family.</text>
</comment>
<feature type="region of interest" description="Disordered" evidence="4">
    <location>
        <begin position="363"/>
        <end position="403"/>
    </location>
</feature>
<dbReference type="InterPro" id="IPR011989">
    <property type="entry name" value="ARM-like"/>
</dbReference>
<dbReference type="Pfam" id="PF08623">
    <property type="entry name" value="TIP120"/>
    <property type="match status" value="1"/>
</dbReference>
<keyword evidence="3" id="KW-0833">Ubl conjugation pathway</keyword>
<dbReference type="Gene3D" id="1.25.10.10">
    <property type="entry name" value="Leucine-rich Repeat Variant"/>
    <property type="match status" value="1"/>
</dbReference>
<gene>
    <name evidence="6" type="ORF">N7G274_000239</name>
</gene>
<comment type="caution">
    <text evidence="6">The sequence shown here is derived from an EMBL/GenBank/DDBJ whole genome shotgun (WGS) entry which is preliminary data.</text>
</comment>
<evidence type="ECO:0000256" key="2">
    <source>
        <dbReference type="ARBA" id="ARBA00022737"/>
    </source>
</evidence>
<sequence>MAPSGTQVTSTQCLALLPKLSDADADLRYMSLNDLYSTLEAGAPNFLASDYHTSAKVIDGVLQTLDDQNGEVQNQAIKCVGALVLKLPPDILAPFVHRVSNIKTTHSVDTSIPATALRTFITAFPRPVPGVPPTPKTQDAYSAISRVLVPRLLGYVVVPHGLENLPAPPPGMLEIGSEKGADSDAIDVLIEITRCFGPMLEDAEKQAFQKAIMSILDDERTGSVIKKKAVIAISILAVYMSDRLLSTFVSSTIESFRSAQLTLPKRRLFITMLGSLSRSIPQRLGPYLKTLAPFVLSALSEQEYDDAMEEMADDGATNLEIEEVREAGLVALEGFLTSCSNDMRIFTNESIEAALRYVVYDPNTAGNEDDEEMDEGDEDGDAETNGLNDEEEDFEEDGAMSDDDDASWKVRRCAAKALYAVISTRSNGDLLDNGTLYEKVAPVLVQRFQEREENVRLEILTTLATLIRKTGEGVSMTGAGVDQDIDFAAEYAARSRKRRRVDSDSASFSASGVFASSMGLSSPAASPSPISGSKADLARLSPAIVRGIAKLLKQNSVPTKQASITLLRDLVLVQHGGLSDYLNKIVEPLVDAVKASGGSASGSASTSVGGAAAATGGKMRLETLQLLSAICDTHSSKVITPYIGIIVPSIVLSAKDKYYKISSEALVTLESIIKVLTPPRSAGTEQQRKQYLHDIYDVVLARAVAADADLEVRQRAIHALGVLLARTSGSSNVKLLAAERRSKALAILQDRLKNETTRLSAVKSVDIIARSAVDQKDLQPVWVRAITLELGAQLRKADRSLRGASLIALRSFVSNPEVVGSLDEGTLHNLSSMLLPLINAQDLNLLGLAMSVLGKLVKRSPRKVVDESLVDALCAVILSPLGGAVFESYLSLVNTIGQQAVGQPLMQGLLQKVGVAGDPAVVGKAIGTLLVSGGSSVGVKLADFGNELQSSNDSLRKCLALSVLGEAGLRLGAASPLEPNLFTSHFSSKSENVPRAAAVALGRAGAGNINTYLPVILSNSEKIGQMQYLSLHSIKEILQHAGKAHSDISPYTKDIWKKLLMASQAEDNRVLGAECIGRLTIIEPKTFLPMLQKYLEDPTPTVRGMVIQAIRFTFADSDDAFDEVLKPILLKMLTTMLNDPNLDNRRLALGTLNSALQHKSDIILGQLTQLIPLVMKESKINYDLIREVQMGPFKHKVDDGLELRKSAYETLYSLMENAYTRINTLDLFDRVLAGIEDEHEIKVLCNLMLAKLIVLEPDETSRRLDVIAERFRVILAYKPKENSVKQEVEKANEASKGALKVTVLLHNAFPSASGSTVNVQGQTWKQYWEWVAKDFKPQVSVVENEVKGQDA</sequence>
<evidence type="ECO:0000256" key="4">
    <source>
        <dbReference type="SAM" id="MobiDB-lite"/>
    </source>
</evidence>
<dbReference type="Pfam" id="PF25782">
    <property type="entry name" value="TPR_CAND1"/>
    <property type="match status" value="1"/>
</dbReference>
<dbReference type="Proteomes" id="UP001590950">
    <property type="component" value="Unassembled WGS sequence"/>
</dbReference>